<dbReference type="RefSeq" id="WP_099863344.1">
    <property type="nucleotide sequence ID" value="NZ_PEOG01000066.1"/>
</dbReference>
<keyword evidence="2" id="KW-0285">Flavoprotein</keyword>
<feature type="binding site" evidence="2">
    <location>
        <position position="75"/>
    </location>
    <ligand>
        <name>7-chloro-L-tryptophan</name>
        <dbReference type="ChEBI" id="CHEBI:58713"/>
    </ligand>
</feature>
<dbReference type="SUPFAM" id="SSF51905">
    <property type="entry name" value="FAD/NAD(P)-binding domain"/>
    <property type="match status" value="1"/>
</dbReference>
<feature type="binding site" evidence="2">
    <location>
        <position position="339"/>
    </location>
    <ligand>
        <name>FAD</name>
        <dbReference type="ChEBI" id="CHEBI:57692"/>
    </ligand>
</feature>
<dbReference type="InterPro" id="IPR036188">
    <property type="entry name" value="FAD/NAD-bd_sf"/>
</dbReference>
<evidence type="ECO:0000256" key="1">
    <source>
        <dbReference type="PIRSR" id="PIRSR011396-1"/>
    </source>
</evidence>
<dbReference type="Pfam" id="PF04820">
    <property type="entry name" value="Trp_halogenase"/>
    <property type="match status" value="1"/>
</dbReference>
<dbReference type="InterPro" id="IPR006905">
    <property type="entry name" value="Flavin_halogenase"/>
</dbReference>
<evidence type="ECO:0000313" key="3">
    <source>
        <dbReference type="EMBL" id="PIM51406.1"/>
    </source>
</evidence>
<dbReference type="PANTHER" id="PTHR43747:SF4">
    <property type="entry name" value="FLAVIN-DEPENDENT TRYPTOPHAN HALOGENASE"/>
    <property type="match status" value="1"/>
</dbReference>
<keyword evidence="4" id="KW-1185">Reference proteome</keyword>
<comment type="caution">
    <text evidence="3">The sequence shown here is derived from an EMBL/GenBank/DDBJ whole genome shotgun (WGS) entry which is preliminary data.</text>
</comment>
<dbReference type="PANTHER" id="PTHR43747">
    <property type="entry name" value="FAD-BINDING PROTEIN"/>
    <property type="match status" value="1"/>
</dbReference>
<evidence type="ECO:0000256" key="2">
    <source>
        <dbReference type="PIRSR" id="PIRSR011396-2"/>
    </source>
</evidence>
<keyword evidence="2" id="KW-0547">Nucleotide-binding</keyword>
<dbReference type="InterPro" id="IPR050816">
    <property type="entry name" value="Flavin-dep_Halogenase_NPB"/>
</dbReference>
<sequence length="501" mass="56580">MVQRIVIVGGGAAGWMTAAAMTASRRGRGSVELVESEEIGIIGVGEATFPSIRAFNERVGIDEAEFLRATHGTYKLGIEFRDWHSVGDRYFHTFGNFGSLLGPYMLWGQYRRMADASLGEFGEQCLPTAMAMQGRFVVPDEDGGAPYKYAYHFDATLYAAFLRDFSMRRGARRIEGRIVEVIRAENGDVKRLRLADGREVEGDLFIDCSGFASLLLGRAMKEPFVDFSRWLPVDGAWACPCERVGEALTPYTRATALEGGWAWRIPLQSRTGHGHVFSSRHIDPDVAREQLMAQLDGKPLTEPRLLRFTTGHRERFWVRNVVALGLSSGFLEPLESTSIFLIQTNLAHLMTLLEAKAPLDETAIADFNARGAREFRRIRDFIILHYCLTARRDSALWRDMATMDLPDTLAYKIDLWRHHGVLHQQQDEGFDETSWLAIHAGMRHWPQRTDPVLNELPLDHARDILQRRREAIARAVAPLPPHHAYLARLMNLAQGAQRPAR</sequence>
<dbReference type="AlphaFoldDB" id="A0A2G9C4P5"/>
<protein>
    <submittedName>
        <fullName evidence="3">Tryptophan halogenase</fullName>
    </submittedName>
</protein>
<reference evidence="3 4" key="1">
    <citation type="submission" date="2017-11" db="EMBL/GenBank/DDBJ databases">
        <title>Draft genome sequence of Mitsuaria sp. HWN-4.</title>
        <authorList>
            <person name="Gundlapally S.R."/>
        </authorList>
    </citation>
    <scope>NUCLEOTIDE SEQUENCE [LARGE SCALE GENOMIC DNA]</scope>
    <source>
        <strain evidence="3 4">HWN-4</strain>
    </source>
</reference>
<dbReference type="Gene3D" id="3.50.50.60">
    <property type="entry name" value="FAD/NAD(P)-binding domain"/>
    <property type="match status" value="1"/>
</dbReference>
<dbReference type="GO" id="GO:0004497">
    <property type="term" value="F:monooxygenase activity"/>
    <property type="evidence" value="ECO:0007669"/>
    <property type="project" value="InterPro"/>
</dbReference>
<dbReference type="OrthoDB" id="8868802at2"/>
<feature type="binding site" evidence="2">
    <location>
        <position position="326"/>
    </location>
    <ligand>
        <name>FAD</name>
        <dbReference type="ChEBI" id="CHEBI:57692"/>
    </ligand>
</feature>
<dbReference type="EMBL" id="PEOG01000066">
    <property type="protein sequence ID" value="PIM51406.1"/>
    <property type="molecule type" value="Genomic_DNA"/>
</dbReference>
<dbReference type="GO" id="GO:0000166">
    <property type="term" value="F:nucleotide binding"/>
    <property type="evidence" value="ECO:0007669"/>
    <property type="project" value="UniProtKB-KW"/>
</dbReference>
<feature type="binding site" evidence="2">
    <location>
        <position position="335"/>
    </location>
    <ligand>
        <name>L-tryptophan</name>
        <dbReference type="ChEBI" id="CHEBI:57912"/>
    </ligand>
</feature>
<proteinExistence type="predicted"/>
<dbReference type="InterPro" id="IPR033856">
    <property type="entry name" value="Trp_halogen"/>
</dbReference>
<feature type="active site" evidence="1">
    <location>
        <position position="75"/>
    </location>
</feature>
<keyword evidence="2" id="KW-0274">FAD</keyword>
<dbReference type="PIRSF" id="PIRSF011396">
    <property type="entry name" value="Trp_halogenase"/>
    <property type="match status" value="1"/>
</dbReference>
<feature type="binding site" evidence="2">
    <location>
        <begin position="10"/>
        <end position="13"/>
    </location>
    <ligand>
        <name>FAD</name>
        <dbReference type="ChEBI" id="CHEBI:57692"/>
    </ligand>
</feature>
<organism evidence="3 4">
    <name type="scientific">Roseateles chitinivorans</name>
    <dbReference type="NCBI Taxonomy" id="2917965"/>
    <lineage>
        <taxon>Bacteria</taxon>
        <taxon>Pseudomonadati</taxon>
        <taxon>Pseudomonadota</taxon>
        <taxon>Betaproteobacteria</taxon>
        <taxon>Burkholderiales</taxon>
        <taxon>Sphaerotilaceae</taxon>
        <taxon>Roseateles</taxon>
    </lineage>
</organism>
<name>A0A2G9C4P5_9BURK</name>
<dbReference type="Proteomes" id="UP000231501">
    <property type="component" value="Unassembled WGS sequence"/>
</dbReference>
<gene>
    <name evidence="3" type="ORF">CS062_20035</name>
</gene>
<evidence type="ECO:0000313" key="4">
    <source>
        <dbReference type="Proteomes" id="UP000231501"/>
    </source>
</evidence>
<accession>A0A2G9C4P5</accession>